<keyword evidence="1" id="KW-0472">Membrane</keyword>
<keyword evidence="3" id="KW-1185">Reference proteome</keyword>
<keyword evidence="1" id="KW-0812">Transmembrane</keyword>
<feature type="transmembrane region" description="Helical" evidence="1">
    <location>
        <begin position="305"/>
        <end position="323"/>
    </location>
</feature>
<gene>
    <name evidence="2" type="ORF">FB388_6062</name>
</gene>
<reference evidence="2 3" key="1">
    <citation type="submission" date="2019-06" db="EMBL/GenBank/DDBJ databases">
        <title>Sequencing the genomes of 1000 actinobacteria strains.</title>
        <authorList>
            <person name="Klenk H.-P."/>
        </authorList>
    </citation>
    <scope>NUCLEOTIDE SEQUENCE [LARGE SCALE GENOMIC DNA]</scope>
    <source>
        <strain evidence="2 3">DSM 45511</strain>
    </source>
</reference>
<feature type="transmembrane region" description="Helical" evidence="1">
    <location>
        <begin position="93"/>
        <end position="114"/>
    </location>
</feature>
<dbReference type="EMBL" id="VFPH01000002">
    <property type="protein sequence ID" value="TQM38818.1"/>
    <property type="molecule type" value="Genomic_DNA"/>
</dbReference>
<keyword evidence="1" id="KW-1133">Transmembrane helix</keyword>
<name>A0A543FYB3_9PSEU</name>
<sequence>MPMSVRPGLRLDGAVIWLVLTAATVGALYSSHFLPFYDYYQWLFQGHVVADLLFGGADATGFAGAYSLDPVPVPNLAAPLGIGALNVFLPIEAAGQLFVVLTVLGFAGSFGYLVRTLQGRPTAIEYLGFLWAPGFYLYKGYLSFMVGMALVFVVVAVLHQAVAAQGGPGRRTLVLLGVLGVVLYLSHLLAWGIGVLAVLVHVLVLARTGRGRRALPLVGTVLPGVVLAAWYVLAEHGGTGVVLYTSWFDKAISLSETLQPFLRLDPFPPVFPIFWVNVLLVLVFAALVLFQLDRSALRAAFEGRPVLWLAGLLVGIALVLPVSMVNDLIKPDERFVMPALLLAVAALPYRAVRPAATGVTAVLVVAVLGLHAVEYVDVGGRIARVDAATDAAVPAGAPLLYLTVPSRYGCEAAPGLSVGVPVLKWFGVDHAIETGQARVNVEETSIVRAEGPAEGGMTVLAPTLAEVPGAVLPIAADHPYVQAIACPSDLAGIEQELGPAYRPVAHGEGYTILRRTS</sequence>
<dbReference type="Proteomes" id="UP000319818">
    <property type="component" value="Unassembled WGS sequence"/>
</dbReference>
<feature type="transmembrane region" description="Helical" evidence="1">
    <location>
        <begin position="359"/>
        <end position="376"/>
    </location>
</feature>
<dbReference type="OrthoDB" id="3564577at2"/>
<feature type="transmembrane region" description="Helical" evidence="1">
    <location>
        <begin position="135"/>
        <end position="161"/>
    </location>
</feature>
<comment type="caution">
    <text evidence="2">The sequence shown here is derived from an EMBL/GenBank/DDBJ whole genome shotgun (WGS) entry which is preliminary data.</text>
</comment>
<evidence type="ECO:0000313" key="2">
    <source>
        <dbReference type="EMBL" id="TQM38818.1"/>
    </source>
</evidence>
<dbReference type="AlphaFoldDB" id="A0A543FYB3"/>
<feature type="transmembrane region" description="Helical" evidence="1">
    <location>
        <begin position="173"/>
        <end position="202"/>
    </location>
</feature>
<feature type="transmembrane region" description="Helical" evidence="1">
    <location>
        <begin position="214"/>
        <end position="233"/>
    </location>
</feature>
<feature type="transmembrane region" description="Helical" evidence="1">
    <location>
        <begin position="273"/>
        <end position="293"/>
    </location>
</feature>
<accession>A0A543FYB3</accession>
<proteinExistence type="predicted"/>
<evidence type="ECO:0000313" key="3">
    <source>
        <dbReference type="Proteomes" id="UP000319818"/>
    </source>
</evidence>
<protein>
    <recommendedName>
        <fullName evidence="4">4-amino-4-deoxy-L-arabinose transferase-like glycosyltransferase</fullName>
    </recommendedName>
</protein>
<evidence type="ECO:0000256" key="1">
    <source>
        <dbReference type="SAM" id="Phobius"/>
    </source>
</evidence>
<dbReference type="RefSeq" id="WP_142105440.1">
    <property type="nucleotide sequence ID" value="NZ_VFPH01000002.1"/>
</dbReference>
<evidence type="ECO:0008006" key="4">
    <source>
        <dbReference type="Google" id="ProtNLM"/>
    </source>
</evidence>
<feature type="transmembrane region" description="Helical" evidence="1">
    <location>
        <begin position="12"/>
        <end position="34"/>
    </location>
</feature>
<organism evidence="2 3">
    <name type="scientific">Pseudonocardia cypriaca</name>
    <dbReference type="NCBI Taxonomy" id="882449"/>
    <lineage>
        <taxon>Bacteria</taxon>
        <taxon>Bacillati</taxon>
        <taxon>Actinomycetota</taxon>
        <taxon>Actinomycetes</taxon>
        <taxon>Pseudonocardiales</taxon>
        <taxon>Pseudonocardiaceae</taxon>
        <taxon>Pseudonocardia</taxon>
    </lineage>
</organism>